<feature type="transmembrane region" description="Helical" evidence="7">
    <location>
        <begin position="148"/>
        <end position="168"/>
    </location>
</feature>
<dbReference type="RefSeq" id="WP_184480390.1">
    <property type="nucleotide sequence ID" value="NZ_JACHIV010000001.1"/>
</dbReference>
<accession>A0A840NGE4</accession>
<proteinExistence type="predicted"/>
<name>A0A840NGE4_9PSEU</name>
<dbReference type="AlphaFoldDB" id="A0A840NGE4"/>
<keyword evidence="3 7" id="KW-0812">Transmembrane</keyword>
<feature type="transmembrane region" description="Helical" evidence="7">
    <location>
        <begin position="48"/>
        <end position="66"/>
    </location>
</feature>
<keyword evidence="4 9" id="KW-0378">Hydrolase</keyword>
<evidence type="ECO:0000256" key="3">
    <source>
        <dbReference type="ARBA" id="ARBA00022692"/>
    </source>
</evidence>
<comment type="subcellular location">
    <subcellularLocation>
        <location evidence="1">Cell membrane</location>
        <topology evidence="1">Multi-pass membrane protein</topology>
    </subcellularLocation>
</comment>
<dbReference type="GO" id="GO:0005886">
    <property type="term" value="C:plasma membrane"/>
    <property type="evidence" value="ECO:0007669"/>
    <property type="project" value="UniProtKB-SubCell"/>
</dbReference>
<gene>
    <name evidence="9" type="ORF">BJ969_003732</name>
</gene>
<dbReference type="SUPFAM" id="SSF48317">
    <property type="entry name" value="Acid phosphatase/Vanadium-dependent haloperoxidase"/>
    <property type="match status" value="1"/>
</dbReference>
<dbReference type="InterPro" id="IPR000326">
    <property type="entry name" value="PAP2/HPO"/>
</dbReference>
<dbReference type="Gene3D" id="1.20.144.10">
    <property type="entry name" value="Phosphatidic acid phosphatase type 2/haloperoxidase"/>
    <property type="match status" value="2"/>
</dbReference>
<sequence length="242" mass="26119">MSTPVVQPLLAGRSEPNPYVPDVSTDWYRGIAGAGAASPEWFQVFSEVFTEGAIIAFLLIFGYLFWRARRDDHEIMARAALLAPVTVLAYGTSEIVKSFIQEDRPCRAVARMSTIATCPEFGDWSFPSNHSTIAAAAAVVVLCARPSWGWFAVTLGLLTGLSRVFVGVHYPHDVLVGLSLGALVAALLPWLAGLIVPVVERARLLPAGAFVFGPGPELAREDETVQLPAVDDSTVQFPAVRR</sequence>
<keyword evidence="10" id="KW-1185">Reference proteome</keyword>
<evidence type="ECO:0000256" key="4">
    <source>
        <dbReference type="ARBA" id="ARBA00022801"/>
    </source>
</evidence>
<dbReference type="EC" id="3.6.1.27" evidence="9"/>
<evidence type="ECO:0000256" key="6">
    <source>
        <dbReference type="ARBA" id="ARBA00023136"/>
    </source>
</evidence>
<reference evidence="9 10" key="1">
    <citation type="submission" date="2020-08" db="EMBL/GenBank/DDBJ databases">
        <title>Sequencing the genomes of 1000 actinobacteria strains.</title>
        <authorList>
            <person name="Klenk H.-P."/>
        </authorList>
    </citation>
    <scope>NUCLEOTIDE SEQUENCE [LARGE SCALE GENOMIC DNA]</scope>
    <source>
        <strain evidence="9 10">DSM 45582</strain>
    </source>
</reference>
<dbReference type="Proteomes" id="UP000580474">
    <property type="component" value="Unassembled WGS sequence"/>
</dbReference>
<keyword evidence="5 7" id="KW-1133">Transmembrane helix</keyword>
<dbReference type="SMART" id="SM00014">
    <property type="entry name" value="acidPPc"/>
    <property type="match status" value="1"/>
</dbReference>
<feature type="domain" description="Phosphatidic acid phosphatase type 2/haloperoxidase" evidence="8">
    <location>
        <begin position="77"/>
        <end position="189"/>
    </location>
</feature>
<comment type="caution">
    <text evidence="9">The sequence shown here is derived from an EMBL/GenBank/DDBJ whole genome shotgun (WGS) entry which is preliminary data.</text>
</comment>
<evidence type="ECO:0000256" key="7">
    <source>
        <dbReference type="SAM" id="Phobius"/>
    </source>
</evidence>
<dbReference type="Pfam" id="PF01569">
    <property type="entry name" value="PAP2"/>
    <property type="match status" value="1"/>
</dbReference>
<evidence type="ECO:0000313" key="9">
    <source>
        <dbReference type="EMBL" id="MBB5070644.1"/>
    </source>
</evidence>
<dbReference type="PANTHER" id="PTHR14969">
    <property type="entry name" value="SPHINGOSINE-1-PHOSPHATE PHOSPHOHYDROLASE"/>
    <property type="match status" value="1"/>
</dbReference>
<keyword evidence="6 7" id="KW-0472">Membrane</keyword>
<dbReference type="EMBL" id="JACHIV010000001">
    <property type="protein sequence ID" value="MBB5070644.1"/>
    <property type="molecule type" value="Genomic_DNA"/>
</dbReference>
<feature type="transmembrane region" description="Helical" evidence="7">
    <location>
        <begin position="174"/>
        <end position="196"/>
    </location>
</feature>
<dbReference type="PANTHER" id="PTHR14969:SF62">
    <property type="entry name" value="DECAPRENYLPHOSPHORYL-5-PHOSPHORIBOSE PHOSPHATASE RV3807C-RELATED"/>
    <property type="match status" value="1"/>
</dbReference>
<protein>
    <submittedName>
        <fullName evidence="9">Undecaprenyl-diphosphatase</fullName>
        <ecNumber evidence="9">3.6.1.27</ecNumber>
    </submittedName>
</protein>
<evidence type="ECO:0000256" key="5">
    <source>
        <dbReference type="ARBA" id="ARBA00022989"/>
    </source>
</evidence>
<keyword evidence="2" id="KW-1003">Cell membrane</keyword>
<evidence type="ECO:0000256" key="1">
    <source>
        <dbReference type="ARBA" id="ARBA00004651"/>
    </source>
</evidence>
<evidence type="ECO:0000313" key="10">
    <source>
        <dbReference type="Proteomes" id="UP000580474"/>
    </source>
</evidence>
<evidence type="ECO:0000259" key="8">
    <source>
        <dbReference type="SMART" id="SM00014"/>
    </source>
</evidence>
<dbReference type="GO" id="GO:0050380">
    <property type="term" value="F:undecaprenyl-diphosphatase activity"/>
    <property type="evidence" value="ECO:0007669"/>
    <property type="project" value="UniProtKB-EC"/>
</dbReference>
<evidence type="ECO:0000256" key="2">
    <source>
        <dbReference type="ARBA" id="ARBA00022475"/>
    </source>
</evidence>
<dbReference type="InterPro" id="IPR036938">
    <property type="entry name" value="PAP2/HPO_sf"/>
</dbReference>
<organism evidence="9 10">
    <name type="scientific">Saccharopolyspora gloriosae</name>
    <dbReference type="NCBI Taxonomy" id="455344"/>
    <lineage>
        <taxon>Bacteria</taxon>
        <taxon>Bacillati</taxon>
        <taxon>Actinomycetota</taxon>
        <taxon>Actinomycetes</taxon>
        <taxon>Pseudonocardiales</taxon>
        <taxon>Pseudonocardiaceae</taxon>
        <taxon>Saccharopolyspora</taxon>
    </lineage>
</organism>